<organism evidence="2 3">
    <name type="scientific">Acinetobacter junii CIP 107470 = MTCC 11364</name>
    <dbReference type="NCBI Taxonomy" id="1217666"/>
    <lineage>
        <taxon>Bacteria</taxon>
        <taxon>Pseudomonadati</taxon>
        <taxon>Pseudomonadota</taxon>
        <taxon>Gammaproteobacteria</taxon>
        <taxon>Moraxellales</taxon>
        <taxon>Moraxellaceae</taxon>
        <taxon>Acinetobacter</taxon>
    </lineage>
</organism>
<feature type="compositionally biased region" description="Basic and acidic residues" evidence="1">
    <location>
        <begin position="298"/>
        <end position="308"/>
    </location>
</feature>
<dbReference type="Proteomes" id="UP000018420">
    <property type="component" value="Unassembled WGS sequence"/>
</dbReference>
<sequence length="332" mass="37294">MKLAIKELELGGDPEKLAVQQKVIAQVLANPQAVIDQYVSHERTFQGRYICSDMFKEMFEDFNASPWHRNKFNNAVHNTAATLAAEHFRQMVEKPTIGQPDVMFVTGIPGAGKTSTVVSNNEIDSKLKFIYEGQLANSKHPATLNKFQQCLDAGLTVNVLVVHPKPEDALENTFRRFNDPNDGRGASIQTMAKIQGNTFEGLKHIYDNFGDDVNLYIIDFTRGRDQNNSNSYGGWEYLDVLKSQGNEQQILERLEQHLILGYQRGVISHECFEQAAGGRIKANELQVKYNDANVHQQRSNDTRSDEQGRNLSPASSNTSDNITSKVTSKFKP</sequence>
<gene>
    <name evidence="2" type="ORF">L292_3176</name>
</gene>
<comment type="caution">
    <text evidence="2">The sequence shown here is derived from an EMBL/GenBank/DDBJ whole genome shotgun (WGS) entry which is preliminary data.</text>
</comment>
<dbReference type="InterPro" id="IPR027417">
    <property type="entry name" value="P-loop_NTPase"/>
</dbReference>
<protein>
    <recommendedName>
        <fullName evidence="4">Zeta toxin domain-containing protein</fullName>
    </recommendedName>
</protein>
<proteinExistence type="predicted"/>
<dbReference type="PATRIC" id="fig|1330047.3.peg.1770"/>
<name>S7WRP2_ACIJU</name>
<evidence type="ECO:0008006" key="4">
    <source>
        <dbReference type="Google" id="ProtNLM"/>
    </source>
</evidence>
<accession>S7WRP2</accession>
<dbReference type="RefSeq" id="WP_004907712.1">
    <property type="nucleotide sequence ID" value="NZ_ASYZ01000087.1"/>
</dbReference>
<evidence type="ECO:0000313" key="3">
    <source>
        <dbReference type="Proteomes" id="UP000018420"/>
    </source>
</evidence>
<evidence type="ECO:0000313" key="2">
    <source>
        <dbReference type="EMBL" id="EPR85846.1"/>
    </source>
</evidence>
<evidence type="ECO:0000256" key="1">
    <source>
        <dbReference type="SAM" id="MobiDB-lite"/>
    </source>
</evidence>
<dbReference type="AlphaFoldDB" id="S7WRP2"/>
<dbReference type="SUPFAM" id="SSF52540">
    <property type="entry name" value="P-loop containing nucleoside triphosphate hydrolases"/>
    <property type="match status" value="1"/>
</dbReference>
<reference evidence="2 3" key="1">
    <citation type="submission" date="2013-05" db="EMBL/GenBank/DDBJ databases">
        <title>Genome assembly of Acinetobacter junii MTCC 11364.</title>
        <authorList>
            <person name="Khatri I."/>
            <person name="Singh N.K."/>
            <person name="Subramanian S."/>
            <person name="Mayilraj S."/>
        </authorList>
    </citation>
    <scope>NUCLEOTIDE SEQUENCE [LARGE SCALE GENOMIC DNA]</scope>
    <source>
        <strain evidence="2 3">MTCC 11364</strain>
    </source>
</reference>
<feature type="region of interest" description="Disordered" evidence="1">
    <location>
        <begin position="291"/>
        <end position="332"/>
    </location>
</feature>
<feature type="compositionally biased region" description="Polar residues" evidence="1">
    <location>
        <begin position="309"/>
        <end position="332"/>
    </location>
</feature>
<dbReference type="EMBL" id="ASYZ01000087">
    <property type="protein sequence ID" value="EPR85846.1"/>
    <property type="molecule type" value="Genomic_DNA"/>
</dbReference>